<name>A0A2T3NKZ1_9GAMM</name>
<evidence type="ECO:0000256" key="2">
    <source>
        <dbReference type="SAM" id="SignalP"/>
    </source>
</evidence>
<dbReference type="AlphaFoldDB" id="A0A2T3NKZ1"/>
<comment type="caution">
    <text evidence="3">The sequence shown here is derived from an EMBL/GenBank/DDBJ whole genome shotgun (WGS) entry which is preliminary data.</text>
</comment>
<evidence type="ECO:0000313" key="3">
    <source>
        <dbReference type="EMBL" id="PSW16171.1"/>
    </source>
</evidence>
<feature type="region of interest" description="Disordered" evidence="1">
    <location>
        <begin position="17"/>
        <end position="61"/>
    </location>
</feature>
<accession>A0A2T3NKZ1</accession>
<proteinExistence type="predicted"/>
<keyword evidence="2" id="KW-0732">Signal</keyword>
<gene>
    <name evidence="3" type="ORF">C9J01_03990</name>
</gene>
<evidence type="ECO:0000313" key="4">
    <source>
        <dbReference type="Proteomes" id="UP000241346"/>
    </source>
</evidence>
<protein>
    <submittedName>
        <fullName evidence="3">Uncharacterized protein</fullName>
    </submittedName>
</protein>
<dbReference type="EMBL" id="PYMB01000001">
    <property type="protein sequence ID" value="PSW16171.1"/>
    <property type="molecule type" value="Genomic_DNA"/>
</dbReference>
<evidence type="ECO:0000256" key="1">
    <source>
        <dbReference type="SAM" id="MobiDB-lite"/>
    </source>
</evidence>
<feature type="chain" id="PRO_5015462865" evidence="2">
    <location>
        <begin position="23"/>
        <end position="268"/>
    </location>
</feature>
<dbReference type="PROSITE" id="PS51257">
    <property type="entry name" value="PROKAR_LIPOPROTEIN"/>
    <property type="match status" value="1"/>
</dbReference>
<organism evidence="3 4">
    <name type="scientific">Photobacterium rosenbergii</name>
    <dbReference type="NCBI Taxonomy" id="294936"/>
    <lineage>
        <taxon>Bacteria</taxon>
        <taxon>Pseudomonadati</taxon>
        <taxon>Pseudomonadota</taxon>
        <taxon>Gammaproteobacteria</taxon>
        <taxon>Vibrionales</taxon>
        <taxon>Vibrionaceae</taxon>
        <taxon>Photobacterium</taxon>
    </lineage>
</organism>
<dbReference type="OrthoDB" id="5862795at2"/>
<dbReference type="Proteomes" id="UP000241346">
    <property type="component" value="Unassembled WGS sequence"/>
</dbReference>
<dbReference type="RefSeq" id="WP_107296793.1">
    <property type="nucleotide sequence ID" value="NZ_PYMB01000001.1"/>
</dbReference>
<sequence length="268" mass="29727">MKKLSAVLAVALLAGCNSSSNSTDDKTMPPTTHLPEIEVPTKPQPQLPPSHLPDGDISPDRPMPDNWYQEVSERFGMTVAALHKACSFEGEHPQYEVITGCDWQNDTLTITYYAAKNTGDNDPGDSIMNFEHNFVWQLNDDNIAAGKVWPQANYLATGLEGKSLSVEYGEVAYSLGFCLDDTCKEEGYHSIKHPLAFTADNNHVISDGSPLDRGYYGFDIDAYRTVERLFFGVTFIDNDTGFVYSRPLLMDKAYPAIIYDVLAPAFGY</sequence>
<feature type="signal peptide" evidence="2">
    <location>
        <begin position="1"/>
        <end position="22"/>
    </location>
</feature>
<reference evidence="3 4" key="1">
    <citation type="submission" date="2018-03" db="EMBL/GenBank/DDBJ databases">
        <title>Whole genome sequencing of Histamine producing bacteria.</title>
        <authorList>
            <person name="Butler K."/>
        </authorList>
    </citation>
    <scope>NUCLEOTIDE SEQUENCE [LARGE SCALE GENOMIC DNA]</scope>
    <source>
        <strain evidence="3 4">DSM 19138</strain>
    </source>
</reference>
<feature type="compositionally biased region" description="Pro residues" evidence="1">
    <location>
        <begin position="42"/>
        <end position="51"/>
    </location>
</feature>